<protein>
    <submittedName>
        <fullName evidence="1">Uncharacterized protein</fullName>
    </submittedName>
</protein>
<comment type="caution">
    <text evidence="1">The sequence shown here is derived from an EMBL/GenBank/DDBJ whole genome shotgun (WGS) entry which is preliminary data.</text>
</comment>
<gene>
    <name evidence="1" type="ORF">F4553_001368</name>
</gene>
<evidence type="ECO:0000313" key="1">
    <source>
        <dbReference type="EMBL" id="MBB5867989.1"/>
    </source>
</evidence>
<reference evidence="1 2" key="1">
    <citation type="submission" date="2020-08" db="EMBL/GenBank/DDBJ databases">
        <title>Sequencing the genomes of 1000 actinobacteria strains.</title>
        <authorList>
            <person name="Klenk H.-P."/>
        </authorList>
    </citation>
    <scope>NUCLEOTIDE SEQUENCE [LARGE SCALE GENOMIC DNA]</scope>
    <source>
        <strain evidence="1 2">DSM 45362</strain>
    </source>
</reference>
<keyword evidence="2" id="KW-1185">Reference proteome</keyword>
<accession>A0A841BLB3</accession>
<evidence type="ECO:0000313" key="2">
    <source>
        <dbReference type="Proteomes" id="UP000587527"/>
    </source>
</evidence>
<dbReference type="SUPFAM" id="SSF52777">
    <property type="entry name" value="CoA-dependent acyltransferases"/>
    <property type="match status" value="1"/>
</dbReference>
<dbReference type="AlphaFoldDB" id="A0A841BLB3"/>
<dbReference type="EMBL" id="JACHMN010000002">
    <property type="protein sequence ID" value="MBB5867989.1"/>
    <property type="molecule type" value="Genomic_DNA"/>
</dbReference>
<organism evidence="1 2">
    <name type="scientific">Allocatelliglobosispora scoriae</name>
    <dbReference type="NCBI Taxonomy" id="643052"/>
    <lineage>
        <taxon>Bacteria</taxon>
        <taxon>Bacillati</taxon>
        <taxon>Actinomycetota</taxon>
        <taxon>Actinomycetes</taxon>
        <taxon>Micromonosporales</taxon>
        <taxon>Micromonosporaceae</taxon>
        <taxon>Allocatelliglobosispora</taxon>
    </lineage>
</organism>
<name>A0A841BLB3_9ACTN</name>
<dbReference type="Proteomes" id="UP000587527">
    <property type="component" value="Unassembled WGS sequence"/>
</dbReference>
<sequence length="177" mass="18709">MSQDPVRLGSGAGRLPPDAARVLSVALVTRLVAVAERFDVPLRSLVLAAFCSSWAQVTGVTDVETGLIRDRPGMTEVLAIRVATAGLGWQRLAVELHETELDAKPAGHEQPVTVGFAGQFTPDAPDGLPVLVEFHRRPVGGELAVEIRVSPPVDREIAVTLAEAVETALRTVSHLGG</sequence>
<proteinExistence type="predicted"/>
<dbReference type="RefSeq" id="WP_184833572.1">
    <property type="nucleotide sequence ID" value="NZ_JACHMN010000002.1"/>
</dbReference>